<reference evidence="2" key="2">
    <citation type="submission" date="2025-08" db="UniProtKB">
        <authorList>
            <consortium name="Ensembl"/>
        </authorList>
    </citation>
    <scope>IDENTIFICATION</scope>
</reference>
<sequence>MLRMIFPSPSFSSISTSEGCPPGCGGEEISDPLVEDWEQELQ</sequence>
<accession>H2ZB78</accession>
<dbReference type="Proteomes" id="UP000007875">
    <property type="component" value="Unassembled WGS sequence"/>
</dbReference>
<feature type="compositionally biased region" description="Acidic residues" evidence="1">
    <location>
        <begin position="28"/>
        <end position="42"/>
    </location>
</feature>
<protein>
    <submittedName>
        <fullName evidence="2">Uncharacterized protein</fullName>
    </submittedName>
</protein>
<dbReference type="HOGENOM" id="CLU_3263011_0_0_1"/>
<evidence type="ECO:0000313" key="2">
    <source>
        <dbReference type="Ensembl" id="ENSCSAVP00000014843.1"/>
    </source>
</evidence>
<dbReference type="AlphaFoldDB" id="H2ZB78"/>
<evidence type="ECO:0000313" key="3">
    <source>
        <dbReference type="Proteomes" id="UP000007875"/>
    </source>
</evidence>
<proteinExistence type="predicted"/>
<keyword evidence="3" id="KW-1185">Reference proteome</keyword>
<reference evidence="3" key="1">
    <citation type="submission" date="2003-08" db="EMBL/GenBank/DDBJ databases">
        <authorList>
            <person name="Birren B."/>
            <person name="Nusbaum C."/>
            <person name="Abebe A."/>
            <person name="Abouelleil A."/>
            <person name="Adekoya E."/>
            <person name="Ait-zahra M."/>
            <person name="Allen N."/>
            <person name="Allen T."/>
            <person name="An P."/>
            <person name="Anderson M."/>
            <person name="Anderson S."/>
            <person name="Arachchi H."/>
            <person name="Armbruster J."/>
            <person name="Bachantsang P."/>
            <person name="Baldwin J."/>
            <person name="Barry A."/>
            <person name="Bayul T."/>
            <person name="Blitshsteyn B."/>
            <person name="Bloom T."/>
            <person name="Blye J."/>
            <person name="Boguslavskiy L."/>
            <person name="Borowsky M."/>
            <person name="Boukhgalter B."/>
            <person name="Brunache A."/>
            <person name="Butler J."/>
            <person name="Calixte N."/>
            <person name="Calvo S."/>
            <person name="Camarata J."/>
            <person name="Campo K."/>
            <person name="Chang J."/>
            <person name="Cheshatsang Y."/>
            <person name="Citroen M."/>
            <person name="Collymore A."/>
            <person name="Considine T."/>
            <person name="Cook A."/>
            <person name="Cooke P."/>
            <person name="Corum B."/>
            <person name="Cuomo C."/>
            <person name="David R."/>
            <person name="Dawoe T."/>
            <person name="Degray S."/>
            <person name="Dodge S."/>
            <person name="Dooley K."/>
            <person name="Dorje P."/>
            <person name="Dorjee K."/>
            <person name="Dorris L."/>
            <person name="Duffey N."/>
            <person name="Dupes A."/>
            <person name="Elkins T."/>
            <person name="Engels R."/>
            <person name="Erickson J."/>
            <person name="Farina A."/>
            <person name="Faro S."/>
            <person name="Ferreira P."/>
            <person name="Fischer H."/>
            <person name="Fitzgerald M."/>
            <person name="Foley K."/>
            <person name="Gage D."/>
            <person name="Galagan J."/>
            <person name="Gearin G."/>
            <person name="Gnerre S."/>
            <person name="Gnirke A."/>
            <person name="Goyette A."/>
            <person name="Graham J."/>
            <person name="Grandbois E."/>
            <person name="Gyaltsen K."/>
            <person name="Hafez N."/>
            <person name="Hagopian D."/>
            <person name="Hagos B."/>
            <person name="Hall J."/>
            <person name="Hatcher B."/>
            <person name="Heller A."/>
            <person name="Higgins H."/>
            <person name="Honan T."/>
            <person name="Horn A."/>
            <person name="Houde N."/>
            <person name="Hughes L."/>
            <person name="Hulme W."/>
            <person name="Husby E."/>
            <person name="Iliev I."/>
            <person name="Jaffe D."/>
            <person name="Jones C."/>
            <person name="Kamal M."/>
            <person name="Kamat A."/>
            <person name="Kamvysselis M."/>
            <person name="Karlsson E."/>
            <person name="Kells C."/>
            <person name="Kieu A."/>
            <person name="Kisner P."/>
            <person name="Kodira C."/>
            <person name="Kulbokas E."/>
            <person name="Labutti K."/>
            <person name="Lama D."/>
            <person name="Landers T."/>
            <person name="Leger J."/>
            <person name="Levine S."/>
            <person name="Lewis D."/>
            <person name="Lewis T."/>
            <person name="Lindblad-toh K."/>
            <person name="Liu X."/>
            <person name="Lokyitsang T."/>
            <person name="Lokyitsang Y."/>
            <person name="Lucien O."/>
            <person name="Lui A."/>
            <person name="Ma L.J."/>
            <person name="Mabbitt R."/>
            <person name="Macdonald J."/>
            <person name="Maclean C."/>
            <person name="Major J."/>
            <person name="Manning J."/>
            <person name="Marabella R."/>
            <person name="Maru K."/>
            <person name="Matthews C."/>
            <person name="Mauceli E."/>
            <person name="Mccarthy M."/>
            <person name="Mcdonough S."/>
            <person name="Mcghee T."/>
            <person name="Meldrim J."/>
            <person name="Meneus L."/>
            <person name="Mesirov J."/>
            <person name="Mihalev A."/>
            <person name="Mihova T."/>
            <person name="Mikkelsen T."/>
            <person name="Mlenga V."/>
            <person name="Moru K."/>
            <person name="Mozes J."/>
            <person name="Mulrain L."/>
            <person name="Munson G."/>
            <person name="Naylor J."/>
            <person name="Newes C."/>
            <person name="Nguyen C."/>
            <person name="Nguyen N."/>
            <person name="Nguyen T."/>
            <person name="Nicol R."/>
            <person name="Nielsen C."/>
            <person name="Nizzari M."/>
            <person name="Norbu C."/>
            <person name="Norbu N."/>
            <person name="O'donnell P."/>
            <person name="Okoawo O."/>
            <person name="O'leary S."/>
            <person name="Omotosho B."/>
            <person name="O'neill K."/>
            <person name="Osman S."/>
            <person name="Parker S."/>
            <person name="Perrin D."/>
            <person name="Phunkhang P."/>
            <person name="Piqani B."/>
            <person name="Purcell S."/>
            <person name="Rachupka T."/>
            <person name="Ramasamy U."/>
            <person name="Rameau R."/>
            <person name="Ray V."/>
            <person name="Raymond C."/>
            <person name="Retta R."/>
            <person name="Richardson S."/>
            <person name="Rise C."/>
            <person name="Rodriguez J."/>
            <person name="Rogers J."/>
            <person name="Rogov P."/>
            <person name="Rutman M."/>
            <person name="Schupbach R."/>
            <person name="Seaman C."/>
            <person name="Settipalli S."/>
            <person name="Sharpe T."/>
            <person name="Sheridan J."/>
            <person name="Sherpa N."/>
            <person name="Shi J."/>
            <person name="Smirnov S."/>
            <person name="Smith C."/>
            <person name="Sougnez C."/>
            <person name="Spencer B."/>
            <person name="Stalker J."/>
            <person name="Stange-thomann N."/>
            <person name="Stavropoulos S."/>
            <person name="Stetson K."/>
            <person name="Stone C."/>
            <person name="Stone S."/>
            <person name="Stubbs M."/>
            <person name="Talamas J."/>
            <person name="Tchuinga P."/>
            <person name="Tenzing P."/>
            <person name="Tesfaye S."/>
            <person name="Theodore J."/>
            <person name="Thoulutsang Y."/>
            <person name="Topham K."/>
            <person name="Towey S."/>
            <person name="Tsamla T."/>
            <person name="Tsomo N."/>
            <person name="Vallee D."/>
            <person name="Vassiliev H."/>
            <person name="Venkataraman V."/>
            <person name="Vinson J."/>
            <person name="Vo A."/>
            <person name="Wade C."/>
            <person name="Wang S."/>
            <person name="Wangchuk T."/>
            <person name="Wangdi T."/>
            <person name="Whittaker C."/>
            <person name="Wilkinson J."/>
            <person name="Wu Y."/>
            <person name="Wyman D."/>
            <person name="Yadav S."/>
            <person name="Yang S."/>
            <person name="Yang X."/>
            <person name="Yeager S."/>
            <person name="Yee E."/>
            <person name="Young G."/>
            <person name="Zainoun J."/>
            <person name="Zembeck L."/>
            <person name="Zimmer A."/>
            <person name="Zody M."/>
            <person name="Lander E."/>
        </authorList>
    </citation>
    <scope>NUCLEOTIDE SEQUENCE [LARGE SCALE GENOMIC DNA]</scope>
</reference>
<reference evidence="2" key="3">
    <citation type="submission" date="2025-09" db="UniProtKB">
        <authorList>
            <consortium name="Ensembl"/>
        </authorList>
    </citation>
    <scope>IDENTIFICATION</scope>
</reference>
<feature type="region of interest" description="Disordered" evidence="1">
    <location>
        <begin position="1"/>
        <end position="42"/>
    </location>
</feature>
<dbReference type="Ensembl" id="ENSCSAVT00000015016.1">
    <property type="protein sequence ID" value="ENSCSAVP00000014843.1"/>
    <property type="gene ID" value="ENSCSAVG00000008686.1"/>
</dbReference>
<dbReference type="InParanoid" id="H2ZB78"/>
<organism evidence="2 3">
    <name type="scientific">Ciona savignyi</name>
    <name type="common">Pacific transparent sea squirt</name>
    <dbReference type="NCBI Taxonomy" id="51511"/>
    <lineage>
        <taxon>Eukaryota</taxon>
        <taxon>Metazoa</taxon>
        <taxon>Chordata</taxon>
        <taxon>Tunicata</taxon>
        <taxon>Ascidiacea</taxon>
        <taxon>Phlebobranchia</taxon>
        <taxon>Cionidae</taxon>
        <taxon>Ciona</taxon>
    </lineage>
</organism>
<name>H2ZB78_CIOSA</name>
<evidence type="ECO:0000256" key="1">
    <source>
        <dbReference type="SAM" id="MobiDB-lite"/>
    </source>
</evidence>
<feature type="compositionally biased region" description="Low complexity" evidence="1">
    <location>
        <begin position="1"/>
        <end position="21"/>
    </location>
</feature>